<evidence type="ECO:0000313" key="2">
    <source>
        <dbReference type="Proteomes" id="UP001168821"/>
    </source>
</evidence>
<dbReference type="EMBL" id="JALNTZ010000001">
    <property type="protein sequence ID" value="KAJ3666552.1"/>
    <property type="molecule type" value="Genomic_DNA"/>
</dbReference>
<comment type="caution">
    <text evidence="1">The sequence shown here is derived from an EMBL/GenBank/DDBJ whole genome shotgun (WGS) entry which is preliminary data.</text>
</comment>
<keyword evidence="2" id="KW-1185">Reference proteome</keyword>
<evidence type="ECO:0000313" key="1">
    <source>
        <dbReference type="EMBL" id="KAJ3666552.1"/>
    </source>
</evidence>
<dbReference type="AlphaFoldDB" id="A0AA38J8S1"/>
<accession>A0AA38J8S1</accession>
<protein>
    <submittedName>
        <fullName evidence="1">Uncharacterized protein</fullName>
    </submittedName>
</protein>
<dbReference type="Proteomes" id="UP001168821">
    <property type="component" value="Unassembled WGS sequence"/>
</dbReference>
<organism evidence="1 2">
    <name type="scientific">Zophobas morio</name>
    <dbReference type="NCBI Taxonomy" id="2755281"/>
    <lineage>
        <taxon>Eukaryota</taxon>
        <taxon>Metazoa</taxon>
        <taxon>Ecdysozoa</taxon>
        <taxon>Arthropoda</taxon>
        <taxon>Hexapoda</taxon>
        <taxon>Insecta</taxon>
        <taxon>Pterygota</taxon>
        <taxon>Neoptera</taxon>
        <taxon>Endopterygota</taxon>
        <taxon>Coleoptera</taxon>
        <taxon>Polyphaga</taxon>
        <taxon>Cucujiformia</taxon>
        <taxon>Tenebrionidae</taxon>
        <taxon>Zophobas</taxon>
    </lineage>
</organism>
<proteinExistence type="predicted"/>
<gene>
    <name evidence="1" type="ORF">Zmor_001990</name>
</gene>
<reference evidence="1" key="1">
    <citation type="journal article" date="2023" name="G3 (Bethesda)">
        <title>Whole genome assemblies of Zophobas morio and Tenebrio molitor.</title>
        <authorList>
            <person name="Kaur S."/>
            <person name="Stinson S.A."/>
            <person name="diCenzo G.C."/>
        </authorList>
    </citation>
    <scope>NUCLEOTIDE SEQUENCE</scope>
    <source>
        <strain evidence="1">QUZm001</strain>
    </source>
</reference>
<name>A0AA38J8S1_9CUCU</name>
<sequence>MDFQKEYTATDKKIKKRVRQDKRKWADDLMKKAEEAAATHNMRELYKNTILAIGRKYGNNQPIRNRIGVLPTAAEQHLERSREHYEDLLKDLNPKNEEK</sequence>